<dbReference type="InterPro" id="IPR003018">
    <property type="entry name" value="GAF"/>
</dbReference>
<evidence type="ECO:0000313" key="7">
    <source>
        <dbReference type="EMBL" id="TQD39884.1"/>
    </source>
</evidence>
<dbReference type="SMART" id="SM00065">
    <property type="entry name" value="GAF"/>
    <property type="match status" value="1"/>
</dbReference>
<dbReference type="InterPro" id="IPR001294">
    <property type="entry name" value="Phytochrome"/>
</dbReference>
<dbReference type="PROSITE" id="PS50046">
    <property type="entry name" value="PHYTOCHROME_2"/>
    <property type="match status" value="1"/>
</dbReference>
<dbReference type="EMBL" id="VICE01000146">
    <property type="protein sequence ID" value="TQD39884.1"/>
    <property type="molecule type" value="Genomic_DNA"/>
</dbReference>
<reference evidence="7 8" key="1">
    <citation type="submission" date="2019-06" db="EMBL/GenBank/DDBJ databases">
        <title>Lysobacter alkalisoli sp. nov. isolated from saline soil.</title>
        <authorList>
            <person name="Sun J.-Q."/>
            <person name="Xu L."/>
        </authorList>
    </citation>
    <scope>NUCLEOTIDE SEQUENCE [LARGE SCALE GENOMIC DNA]</scope>
    <source>
        <strain evidence="7 8">JCM 31130</strain>
    </source>
</reference>
<dbReference type="InterPro" id="IPR013515">
    <property type="entry name" value="Phytochrome_cen-reg"/>
</dbReference>
<dbReference type="GO" id="GO:0006355">
    <property type="term" value="P:regulation of DNA-templated transcription"/>
    <property type="evidence" value="ECO:0007669"/>
    <property type="project" value="InterPro"/>
</dbReference>
<evidence type="ECO:0000256" key="3">
    <source>
        <dbReference type="ARBA" id="ARBA00022991"/>
    </source>
</evidence>
<evidence type="ECO:0000256" key="1">
    <source>
        <dbReference type="ARBA" id="ARBA00022543"/>
    </source>
</evidence>
<protein>
    <submittedName>
        <fullName evidence="7">GAF domain-containing protein</fullName>
    </submittedName>
</protein>
<dbReference type="Pfam" id="PF08446">
    <property type="entry name" value="PAS_2"/>
    <property type="match status" value="1"/>
</dbReference>
<feature type="domain" description="Phytochrome chromophore attachment site" evidence="6">
    <location>
        <begin position="154"/>
        <end position="296"/>
    </location>
</feature>
<feature type="region of interest" description="Disordered" evidence="5">
    <location>
        <begin position="574"/>
        <end position="596"/>
    </location>
</feature>
<dbReference type="Proteomes" id="UP000318212">
    <property type="component" value="Unassembled WGS sequence"/>
</dbReference>
<keyword evidence="3" id="KW-0157">Chromophore</keyword>
<dbReference type="InterPro" id="IPR035965">
    <property type="entry name" value="PAS-like_dom_sf"/>
</dbReference>
<dbReference type="InterPro" id="IPR016132">
    <property type="entry name" value="Phyto_chromo_attachment"/>
</dbReference>
<dbReference type="OrthoDB" id="9808408at2"/>
<gene>
    <name evidence="7" type="ORF">FKV25_14980</name>
</gene>
<evidence type="ECO:0000256" key="2">
    <source>
        <dbReference type="ARBA" id="ARBA00022606"/>
    </source>
</evidence>
<evidence type="ECO:0000256" key="5">
    <source>
        <dbReference type="SAM" id="MobiDB-lite"/>
    </source>
</evidence>
<dbReference type="Gene3D" id="3.30.450.40">
    <property type="match status" value="1"/>
</dbReference>
<dbReference type="InterPro" id="IPR029016">
    <property type="entry name" value="GAF-like_dom_sf"/>
</dbReference>
<dbReference type="GO" id="GO:0009584">
    <property type="term" value="P:detection of visible light"/>
    <property type="evidence" value="ECO:0007669"/>
    <property type="project" value="InterPro"/>
</dbReference>
<keyword evidence="2" id="KW-0716">Sensory transduction</keyword>
<evidence type="ECO:0000259" key="6">
    <source>
        <dbReference type="PROSITE" id="PS50046"/>
    </source>
</evidence>
<dbReference type="InterPro" id="IPR043150">
    <property type="entry name" value="Phytochrome_PHY_sf"/>
</dbReference>
<dbReference type="PANTHER" id="PTHR43065">
    <property type="entry name" value="SENSOR HISTIDINE KINASE"/>
    <property type="match status" value="1"/>
</dbReference>
<dbReference type="AlphaFoldDB" id="A0A507ZUF8"/>
<accession>A0A507ZUF8</accession>
<dbReference type="PRINTS" id="PR01033">
    <property type="entry name" value="PHYTOCHROME"/>
</dbReference>
<proteinExistence type="predicted"/>
<dbReference type="Pfam" id="PF00360">
    <property type="entry name" value="PHY"/>
    <property type="match status" value="1"/>
</dbReference>
<dbReference type="Gene3D" id="3.30.450.20">
    <property type="entry name" value="PAS domain"/>
    <property type="match status" value="1"/>
</dbReference>
<keyword evidence="1" id="KW-0600">Photoreceptor protein</keyword>
<dbReference type="RefSeq" id="WP_141519595.1">
    <property type="nucleotide sequence ID" value="NZ_VICE01000146.1"/>
</dbReference>
<organism evidence="7 8">
    <name type="scientific">Marilutibacter aestuarii</name>
    <dbReference type="NCBI Taxonomy" id="1706195"/>
    <lineage>
        <taxon>Bacteria</taxon>
        <taxon>Pseudomonadati</taxon>
        <taxon>Pseudomonadota</taxon>
        <taxon>Gammaproteobacteria</taxon>
        <taxon>Lysobacterales</taxon>
        <taxon>Lysobacteraceae</taxon>
        <taxon>Marilutibacter</taxon>
    </lineage>
</organism>
<dbReference type="GO" id="GO:0009881">
    <property type="term" value="F:photoreceptor activity"/>
    <property type="evidence" value="ECO:0007669"/>
    <property type="project" value="UniProtKB-KW"/>
</dbReference>
<dbReference type="PANTHER" id="PTHR43065:SF42">
    <property type="entry name" value="TWO-COMPONENT SENSOR PPRA"/>
    <property type="match status" value="1"/>
</dbReference>
<dbReference type="InterPro" id="IPR013654">
    <property type="entry name" value="PAS_2"/>
</dbReference>
<dbReference type="Pfam" id="PF01590">
    <property type="entry name" value="GAF"/>
    <property type="match status" value="1"/>
</dbReference>
<dbReference type="SUPFAM" id="SSF55781">
    <property type="entry name" value="GAF domain-like"/>
    <property type="match status" value="2"/>
</dbReference>
<evidence type="ECO:0000256" key="4">
    <source>
        <dbReference type="ARBA" id="ARBA00023170"/>
    </source>
</evidence>
<keyword evidence="4" id="KW-0675">Receptor</keyword>
<sequence>MADIADTPNGVDLSNPDIQECLREPIHLSGAIQPHGYLVSCSPGDWEVRHASANIDVLLGLPATSLLGQSLREFVEDDVIDRINDAIAGSEPNAAAQRACTTNVGTTMTVCDVTAHVADGLVHVEFEPQPYRRQELPPTAVAQFMVAQADLGGDDEAFFQRAAEQVRSLTGYDRVMVYRFREDDSGEVIAETCADGMEPYLGLRYPATDIPPQARLLYLRNRIRVIPDARYAPVPLVPGTQADGTPLDLSQHVLRSVSPVHLEYLANMGVVASMSISIISGGRLWGLIACHHPTPQPLSANVRASADLFGRFVSMWVSAREQELTMSRYENAQRLRDALAQRLAQARDFDAALVDEIEAMQRVIDCDGAALWVGGQWHAKGRTPDAGQAGALLEWLRGQDDAQHVAMTDRADDWLAARGDADGLAGLLAINLGSADDWLFLFRVEQVEQVRWAGEPKKALVLTDDGQRIAPRKSFAIWRETVLGRSAPWTDSDKRGADRLHRVLREQRRRALAHAREMDELDRRYQRQRMLDQKSRLENLSTMLEGLIHLEDDDTAQLAARIDRLENELRAMMHKAGSRAGTPASQDGLRPTTEAG</sequence>
<evidence type="ECO:0000313" key="8">
    <source>
        <dbReference type="Proteomes" id="UP000318212"/>
    </source>
</evidence>
<dbReference type="Gene3D" id="3.30.450.270">
    <property type="match status" value="1"/>
</dbReference>
<dbReference type="SUPFAM" id="SSF55785">
    <property type="entry name" value="PYP-like sensor domain (PAS domain)"/>
    <property type="match status" value="1"/>
</dbReference>
<name>A0A507ZUF8_9GAMM</name>
<comment type="caution">
    <text evidence="7">The sequence shown here is derived from an EMBL/GenBank/DDBJ whole genome shotgun (WGS) entry which is preliminary data.</text>
</comment>
<keyword evidence="8" id="KW-1185">Reference proteome</keyword>